<reference evidence="3" key="1">
    <citation type="submission" date="2023-10" db="EMBL/GenBank/DDBJ databases">
        <title>Chromosome-level genome of the transformable northern wattle, Acacia crassicarpa.</title>
        <authorList>
            <person name="Massaro I."/>
            <person name="Sinha N.R."/>
            <person name="Poethig S."/>
            <person name="Leichty A.R."/>
        </authorList>
    </citation>
    <scope>NUCLEOTIDE SEQUENCE</scope>
    <source>
        <strain evidence="3">Acra3RX</strain>
        <tissue evidence="3">Leaf</tissue>
    </source>
</reference>
<dbReference type="PANTHER" id="PTHR12121:SF74">
    <property type="entry name" value="CARBON CATABOLITE REPRESSOR PROTEIN 4 HOMOLOG 5"/>
    <property type="match status" value="1"/>
</dbReference>
<evidence type="ECO:0000259" key="2">
    <source>
        <dbReference type="Pfam" id="PF03372"/>
    </source>
</evidence>
<dbReference type="Gene3D" id="3.60.10.10">
    <property type="entry name" value="Endonuclease/exonuclease/phosphatase"/>
    <property type="match status" value="1"/>
</dbReference>
<dbReference type="InterPro" id="IPR050410">
    <property type="entry name" value="CCR4/nocturin_mRNA_transcr"/>
</dbReference>
<evidence type="ECO:0000313" key="4">
    <source>
        <dbReference type="Proteomes" id="UP001293593"/>
    </source>
</evidence>
<name>A0AAE1N681_9FABA</name>
<dbReference type="InterPro" id="IPR036691">
    <property type="entry name" value="Endo/exonu/phosph_ase_sf"/>
</dbReference>
<dbReference type="SUPFAM" id="SSF56219">
    <property type="entry name" value="DNase I-like"/>
    <property type="match status" value="1"/>
</dbReference>
<dbReference type="Proteomes" id="UP001293593">
    <property type="component" value="Unassembled WGS sequence"/>
</dbReference>
<evidence type="ECO:0000256" key="1">
    <source>
        <dbReference type="SAM" id="MobiDB-lite"/>
    </source>
</evidence>
<keyword evidence="4" id="KW-1185">Reference proteome</keyword>
<gene>
    <name evidence="3" type="ORF">QN277_000396</name>
</gene>
<protein>
    <recommendedName>
        <fullName evidence="2">Endonuclease/exonuclease/phosphatase domain-containing protein</fullName>
    </recommendedName>
</protein>
<accession>A0AAE1N681</accession>
<dbReference type="GO" id="GO:0000175">
    <property type="term" value="F:3'-5'-RNA exonuclease activity"/>
    <property type="evidence" value="ECO:0007669"/>
    <property type="project" value="TreeGrafter"/>
</dbReference>
<dbReference type="Pfam" id="PF03372">
    <property type="entry name" value="Exo_endo_phos"/>
    <property type="match status" value="1"/>
</dbReference>
<dbReference type="PANTHER" id="PTHR12121">
    <property type="entry name" value="CARBON CATABOLITE REPRESSOR PROTEIN 4"/>
    <property type="match status" value="1"/>
</dbReference>
<organism evidence="3 4">
    <name type="scientific">Acacia crassicarpa</name>
    <name type="common">northern wattle</name>
    <dbReference type="NCBI Taxonomy" id="499986"/>
    <lineage>
        <taxon>Eukaryota</taxon>
        <taxon>Viridiplantae</taxon>
        <taxon>Streptophyta</taxon>
        <taxon>Embryophyta</taxon>
        <taxon>Tracheophyta</taxon>
        <taxon>Spermatophyta</taxon>
        <taxon>Magnoliopsida</taxon>
        <taxon>eudicotyledons</taxon>
        <taxon>Gunneridae</taxon>
        <taxon>Pentapetalae</taxon>
        <taxon>rosids</taxon>
        <taxon>fabids</taxon>
        <taxon>Fabales</taxon>
        <taxon>Fabaceae</taxon>
        <taxon>Caesalpinioideae</taxon>
        <taxon>mimosoid clade</taxon>
        <taxon>Acacieae</taxon>
        <taxon>Acacia</taxon>
    </lineage>
</organism>
<dbReference type="InterPro" id="IPR005135">
    <property type="entry name" value="Endo/exonuclease/phosphatase"/>
</dbReference>
<dbReference type="AlphaFoldDB" id="A0AAE1N681"/>
<sequence>MTNSNRGRPNQEILGANHMAKRRMSYQAESSSTPIKKRRLFPNSEPVNRNPRPNWSLHTSNQFEAFRSSSRVRRKKMARKSSNDVSSRRWVFSSKDHINYKDKIVVVSYNILGVENALKHPDLYSNIPHRFLEWDRRKLLIREEVYSYNASILCFQEVDRFDNLDNLLQNDGFKGVYKARTGEAYDGCAVFWKDKLFTLLYQEDIEFQQFGLRNNVAQLCILEVNHDKLESDACSLTPLKPCTSNRRFLVGNIHVLFNPNRGDIKLGQVRLFVDKAYKLSQGWGNIPVILAGDLNSVPQSAIYEFLASSKLDIQLYNRRNMSGQLEASSSCRVFRPQVGYEASISMSVSRQLVYRWSEEELGLAAGAEGVTHLQSHLKLHSAYAGVPGNNKTRDVTGEPLATSYHSKFMGTVDYIWHTKEFVPVRVLETLPVDILRRTKGLPSKKWGSDHLALVCEFAFANNEDGS</sequence>
<proteinExistence type="predicted"/>
<dbReference type="EMBL" id="JAWXYG010000001">
    <property type="protein sequence ID" value="KAK4283447.1"/>
    <property type="molecule type" value="Genomic_DNA"/>
</dbReference>
<feature type="region of interest" description="Disordered" evidence="1">
    <location>
        <begin position="1"/>
        <end position="34"/>
    </location>
</feature>
<evidence type="ECO:0000313" key="3">
    <source>
        <dbReference type="EMBL" id="KAK4283447.1"/>
    </source>
</evidence>
<comment type="caution">
    <text evidence="3">The sequence shown here is derived from an EMBL/GenBank/DDBJ whole genome shotgun (WGS) entry which is preliminary data.</text>
</comment>
<feature type="domain" description="Endonuclease/exonuclease/phosphatase" evidence="2">
    <location>
        <begin position="108"/>
        <end position="450"/>
    </location>
</feature>